<dbReference type="Pfam" id="PF17667">
    <property type="entry name" value="Pkinase_fungal"/>
    <property type="match status" value="1"/>
</dbReference>
<dbReference type="PANTHER" id="PTHR38248:SF2">
    <property type="entry name" value="FUNK1 11"/>
    <property type="match status" value="1"/>
</dbReference>
<sequence>MASTHESSSCSGGELAIFPDDKSGVGGPMKHNRTGTWAFMSAALVRNPGRMHVFLDDIESFVHVLGWTVLYCLSSPMGVNQRAHIVSLLYDHSFKNETGWEEAGSIKQDKFILGEYPPEEFKVTEHSPILELIRSLASPFYARYNNPPTEQNRKSSERDIAFLLEQQFDKELLDTLMVPRYDLGIERLSSSEWFLNTIQNALEAPGWPDSDRMVRHGRTGTWQFISAALLDNPAGQHQLIDDIESFVHVLGWTVLCFLPSPMDVDDRKHVVSSLYNHSSKSAIGQRKGGNTKQDKFISGDYPSEEFKLTEHSPILELIRSLASPFYARYCNPPTEQNRNTFESIVAFFLEKQFDMKLLDTLPVPRYDLGIERLNSSEWFLNTIQDALKAPGWPDEDVVGDNVLPNAPRPISKYCLHLRGH</sequence>
<dbReference type="Proteomes" id="UP000054018">
    <property type="component" value="Unassembled WGS sequence"/>
</dbReference>
<protein>
    <submittedName>
        <fullName evidence="2">Unplaced genomic scaffold scaffold_237, whole genome shotgun sequence</fullName>
    </submittedName>
</protein>
<dbReference type="HOGENOM" id="CLU_654020_0_0_1"/>
<organism evidence="2 3">
    <name type="scientific">Pisolithus microcarpus 441</name>
    <dbReference type="NCBI Taxonomy" id="765257"/>
    <lineage>
        <taxon>Eukaryota</taxon>
        <taxon>Fungi</taxon>
        <taxon>Dikarya</taxon>
        <taxon>Basidiomycota</taxon>
        <taxon>Agaricomycotina</taxon>
        <taxon>Agaricomycetes</taxon>
        <taxon>Agaricomycetidae</taxon>
        <taxon>Boletales</taxon>
        <taxon>Sclerodermatineae</taxon>
        <taxon>Pisolithaceae</taxon>
        <taxon>Pisolithus</taxon>
    </lineage>
</organism>
<evidence type="ECO:0000259" key="1">
    <source>
        <dbReference type="Pfam" id="PF17667"/>
    </source>
</evidence>
<keyword evidence="3" id="KW-1185">Reference proteome</keyword>
<evidence type="ECO:0000313" key="2">
    <source>
        <dbReference type="EMBL" id="KIK14827.1"/>
    </source>
</evidence>
<dbReference type="OrthoDB" id="2747778at2759"/>
<dbReference type="PANTHER" id="PTHR38248">
    <property type="entry name" value="FUNK1 6"/>
    <property type="match status" value="1"/>
</dbReference>
<reference evidence="3" key="2">
    <citation type="submission" date="2015-01" db="EMBL/GenBank/DDBJ databases">
        <title>Evolutionary Origins and Diversification of the Mycorrhizal Mutualists.</title>
        <authorList>
            <consortium name="DOE Joint Genome Institute"/>
            <consortium name="Mycorrhizal Genomics Consortium"/>
            <person name="Kohler A."/>
            <person name="Kuo A."/>
            <person name="Nagy L.G."/>
            <person name="Floudas D."/>
            <person name="Copeland A."/>
            <person name="Barry K.W."/>
            <person name="Cichocki N."/>
            <person name="Veneault-Fourrey C."/>
            <person name="LaButti K."/>
            <person name="Lindquist E.A."/>
            <person name="Lipzen A."/>
            <person name="Lundell T."/>
            <person name="Morin E."/>
            <person name="Murat C."/>
            <person name="Riley R."/>
            <person name="Ohm R."/>
            <person name="Sun H."/>
            <person name="Tunlid A."/>
            <person name="Henrissat B."/>
            <person name="Grigoriev I.V."/>
            <person name="Hibbett D.S."/>
            <person name="Martin F."/>
        </authorList>
    </citation>
    <scope>NUCLEOTIDE SEQUENCE [LARGE SCALE GENOMIC DNA]</scope>
    <source>
        <strain evidence="3">441</strain>
    </source>
</reference>
<gene>
    <name evidence="2" type="ORF">PISMIDRAFT_343491</name>
</gene>
<reference evidence="2 3" key="1">
    <citation type="submission" date="2014-04" db="EMBL/GenBank/DDBJ databases">
        <authorList>
            <consortium name="DOE Joint Genome Institute"/>
            <person name="Kuo A."/>
            <person name="Kohler A."/>
            <person name="Costa M.D."/>
            <person name="Nagy L.G."/>
            <person name="Floudas D."/>
            <person name="Copeland A."/>
            <person name="Barry K.W."/>
            <person name="Cichocki N."/>
            <person name="Veneault-Fourrey C."/>
            <person name="LaButti K."/>
            <person name="Lindquist E.A."/>
            <person name="Lipzen A."/>
            <person name="Lundell T."/>
            <person name="Morin E."/>
            <person name="Murat C."/>
            <person name="Sun H."/>
            <person name="Tunlid A."/>
            <person name="Henrissat B."/>
            <person name="Grigoriev I.V."/>
            <person name="Hibbett D.S."/>
            <person name="Martin F."/>
            <person name="Nordberg H.P."/>
            <person name="Cantor M.N."/>
            <person name="Hua S.X."/>
        </authorList>
    </citation>
    <scope>NUCLEOTIDE SEQUENCE [LARGE SCALE GENOMIC DNA]</scope>
    <source>
        <strain evidence="2 3">441</strain>
    </source>
</reference>
<dbReference type="InterPro" id="IPR040976">
    <property type="entry name" value="Pkinase_fungal"/>
</dbReference>
<dbReference type="EMBL" id="KN833921">
    <property type="protein sequence ID" value="KIK14827.1"/>
    <property type="molecule type" value="Genomic_DNA"/>
</dbReference>
<feature type="domain" description="Fungal-type protein kinase" evidence="1">
    <location>
        <begin position="30"/>
        <end position="68"/>
    </location>
</feature>
<evidence type="ECO:0000313" key="3">
    <source>
        <dbReference type="Proteomes" id="UP000054018"/>
    </source>
</evidence>
<name>A0A0C9YX93_9AGAM</name>
<dbReference type="AlphaFoldDB" id="A0A0C9YX93"/>
<proteinExistence type="predicted"/>
<accession>A0A0C9YX93</accession>